<dbReference type="OrthoDB" id="8480367at2"/>
<protein>
    <recommendedName>
        <fullName evidence="4">DUF3710 domain-containing protein</fullName>
    </recommendedName>
</protein>
<name>E3IZ21_PSEI1</name>
<dbReference type="Proteomes" id="UP000002484">
    <property type="component" value="Chromosome"/>
</dbReference>
<evidence type="ECO:0000313" key="2">
    <source>
        <dbReference type="EMBL" id="ADP80304.1"/>
    </source>
</evidence>
<dbReference type="eggNOG" id="ENOG502Z90C">
    <property type="taxonomic scope" value="Bacteria"/>
</dbReference>
<dbReference type="RefSeq" id="WP_013423423.1">
    <property type="nucleotide sequence ID" value="NC_014666.1"/>
</dbReference>
<dbReference type="Pfam" id="PF12502">
    <property type="entry name" value="DUF3710"/>
    <property type="match status" value="1"/>
</dbReference>
<organism evidence="2 3">
    <name type="scientific">Pseudofrankia inefficax (strain DSM 45817 / CECT 9037 / DDB 130130 / EuI1c)</name>
    <name type="common">Frankia inefficax</name>
    <dbReference type="NCBI Taxonomy" id="298654"/>
    <lineage>
        <taxon>Bacteria</taxon>
        <taxon>Bacillati</taxon>
        <taxon>Actinomycetota</taxon>
        <taxon>Actinomycetes</taxon>
        <taxon>Frankiales</taxon>
        <taxon>Frankiaceae</taxon>
        <taxon>Pseudofrankia</taxon>
    </lineage>
</organism>
<feature type="compositionally biased region" description="Basic and acidic residues" evidence="1">
    <location>
        <begin position="200"/>
        <end position="210"/>
    </location>
</feature>
<dbReference type="AlphaFoldDB" id="E3IZ21"/>
<dbReference type="KEGG" id="fri:FraEuI1c_2265"/>
<feature type="region of interest" description="Disordered" evidence="1">
    <location>
        <begin position="194"/>
        <end position="241"/>
    </location>
</feature>
<feature type="compositionally biased region" description="Basic and acidic residues" evidence="1">
    <location>
        <begin position="9"/>
        <end position="29"/>
    </location>
</feature>
<dbReference type="InParanoid" id="E3IZ21"/>
<dbReference type="EMBL" id="CP002299">
    <property type="protein sequence ID" value="ADP80304.1"/>
    <property type="molecule type" value="Genomic_DNA"/>
</dbReference>
<dbReference type="HOGENOM" id="CLU_069776_1_2_11"/>
<evidence type="ECO:0008006" key="4">
    <source>
        <dbReference type="Google" id="ProtNLM"/>
    </source>
</evidence>
<sequence length="241" mass="26099">MAFGRRRRQEADEAAFHDDELESGEHFTGEPEGPYDVTKAPRDDVQRLDVGALRVPALEGVQIQFQVEEATGRPMSVVIADGQSAMELAVFAAPKTRGLWEDVRAEIVEQLESTGGAPRTVDGRYGRELELALPTPVPGQLVPGRMIGVDGPRWFVRAVMTGPGAMDPREAPLLEETLRRLIVVRGDEAMPVRDPLPLKLPKEVTDHVEGGEGADPAGTGTESTSGRPQMPVPGARIAELR</sequence>
<proteinExistence type="predicted"/>
<feature type="region of interest" description="Disordered" evidence="1">
    <location>
        <begin position="1"/>
        <end position="40"/>
    </location>
</feature>
<gene>
    <name evidence="2" type="ordered locus">FraEuI1c_2265</name>
</gene>
<dbReference type="STRING" id="298654.FraEuI1c_2265"/>
<evidence type="ECO:0000256" key="1">
    <source>
        <dbReference type="SAM" id="MobiDB-lite"/>
    </source>
</evidence>
<keyword evidence="3" id="KW-1185">Reference proteome</keyword>
<evidence type="ECO:0000313" key="3">
    <source>
        <dbReference type="Proteomes" id="UP000002484"/>
    </source>
</evidence>
<reference evidence="2 3" key="1">
    <citation type="submission" date="2010-10" db="EMBL/GenBank/DDBJ databases">
        <title>Complete sequence of Frankia sp. EuI1c.</title>
        <authorList>
            <consortium name="US DOE Joint Genome Institute"/>
            <person name="Lucas S."/>
            <person name="Copeland A."/>
            <person name="Lapidus A."/>
            <person name="Cheng J.-F."/>
            <person name="Bruce D."/>
            <person name="Goodwin L."/>
            <person name="Pitluck S."/>
            <person name="Chertkov O."/>
            <person name="Detter J.C."/>
            <person name="Han C."/>
            <person name="Tapia R."/>
            <person name="Land M."/>
            <person name="Hauser L."/>
            <person name="Jeffries C."/>
            <person name="Kyrpides N."/>
            <person name="Ivanova N."/>
            <person name="Mikhailova N."/>
            <person name="Beauchemin N."/>
            <person name="Sen A."/>
            <person name="Sur S.A."/>
            <person name="Gtari M."/>
            <person name="Wall L."/>
            <person name="Tisa L."/>
            <person name="Woyke T."/>
        </authorList>
    </citation>
    <scope>NUCLEOTIDE SEQUENCE [LARGE SCALE GENOMIC DNA]</scope>
    <source>
        <strain evidence="3">DSM 45817 / CECT 9037 / EuI1c</strain>
    </source>
</reference>
<accession>E3IZ21</accession>
<dbReference type="InterPro" id="IPR022183">
    <property type="entry name" value="DUF3710"/>
</dbReference>